<dbReference type="GO" id="GO:0005739">
    <property type="term" value="C:mitochondrion"/>
    <property type="evidence" value="ECO:0007669"/>
    <property type="project" value="UniProtKB-SubCell"/>
</dbReference>
<evidence type="ECO:0000313" key="10">
    <source>
        <dbReference type="EMBL" id="KAK3908390.1"/>
    </source>
</evidence>
<dbReference type="PANTHER" id="PTHR11606:SF7">
    <property type="entry name" value="GLUTAMATE DEHYDROGENASE"/>
    <property type="match status" value="1"/>
</dbReference>
<evidence type="ECO:0000313" key="11">
    <source>
        <dbReference type="Proteomes" id="UP001219518"/>
    </source>
</evidence>
<protein>
    <recommendedName>
        <fullName evidence="3">glutamate dehydrogenase [NAD(P)(+)]</fullName>
        <ecNumber evidence="3">1.4.1.3</ecNumber>
    </recommendedName>
</protein>
<dbReference type="Gene3D" id="3.40.50.720">
    <property type="entry name" value="NAD(P)-binding Rossmann-like Domain"/>
    <property type="match status" value="1"/>
</dbReference>
<dbReference type="InterPro" id="IPR006096">
    <property type="entry name" value="Glu/Leu/Phe/Val/Trp_DH_C"/>
</dbReference>
<dbReference type="SUPFAM" id="SSF51735">
    <property type="entry name" value="NAD(P)-binding Rossmann-fold domains"/>
    <property type="match status" value="1"/>
</dbReference>
<comment type="subcellular location">
    <subcellularLocation>
        <location evidence="1">Mitochondrion</location>
    </subcellularLocation>
</comment>
<dbReference type="InterPro" id="IPR006095">
    <property type="entry name" value="Glu/Leu/Phe/Val/Trp_DH"/>
</dbReference>
<dbReference type="AlphaFoldDB" id="A0AAE1L6T2"/>
<evidence type="ECO:0000256" key="8">
    <source>
        <dbReference type="RuleBase" id="RU004417"/>
    </source>
</evidence>
<dbReference type="Gene3D" id="1.10.287.140">
    <property type="match status" value="1"/>
</dbReference>
<dbReference type="GO" id="GO:0006538">
    <property type="term" value="P:L-glutamate catabolic process"/>
    <property type="evidence" value="ECO:0007669"/>
    <property type="project" value="TreeGrafter"/>
</dbReference>
<dbReference type="Gene3D" id="3.40.50.10860">
    <property type="entry name" value="Leucine Dehydrogenase, chain A, domain 1"/>
    <property type="match status" value="1"/>
</dbReference>
<feature type="domain" description="Glutamate/phenylalanine/leucine/valine/L-tryptophan dehydrogenase C-terminal" evidence="9">
    <location>
        <begin position="252"/>
        <end position="580"/>
    </location>
</feature>
<keyword evidence="11" id="KW-1185">Reference proteome</keyword>
<evidence type="ECO:0000256" key="2">
    <source>
        <dbReference type="ARBA" id="ARBA00006382"/>
    </source>
</evidence>
<dbReference type="FunFam" id="3.40.50.720:FF:000100">
    <property type="entry name" value="Glutamate dehydrogenase 1, mitochondrial"/>
    <property type="match status" value="1"/>
</dbReference>
<reference evidence="10" key="2">
    <citation type="journal article" date="2023" name="BMC Genomics">
        <title>Pest status, molecular evolution, and epigenetic factors derived from the genome assembly of Frankliniella fusca, a thysanopteran phytovirus vector.</title>
        <authorList>
            <person name="Catto M.A."/>
            <person name="Labadie P.E."/>
            <person name="Jacobson A.L."/>
            <person name="Kennedy G.G."/>
            <person name="Srinivasan R."/>
            <person name="Hunt B.G."/>
        </authorList>
    </citation>
    <scope>NUCLEOTIDE SEQUENCE</scope>
    <source>
        <strain evidence="10">PL_HMW_Pooled</strain>
    </source>
</reference>
<dbReference type="SUPFAM" id="SSF53223">
    <property type="entry name" value="Aminoacid dehydrogenase-like, N-terminal domain"/>
    <property type="match status" value="1"/>
</dbReference>
<comment type="similarity">
    <text evidence="2 8">Belongs to the Glu/Leu/Phe/Val dehydrogenases family.</text>
</comment>
<dbReference type="EMBL" id="JAHWGI010000057">
    <property type="protein sequence ID" value="KAK3908390.1"/>
    <property type="molecule type" value="Genomic_DNA"/>
</dbReference>
<dbReference type="SMART" id="SM00839">
    <property type="entry name" value="ELFV_dehydrog"/>
    <property type="match status" value="1"/>
</dbReference>
<evidence type="ECO:0000259" key="9">
    <source>
        <dbReference type="SMART" id="SM00839"/>
    </source>
</evidence>
<dbReference type="Pfam" id="PF02812">
    <property type="entry name" value="ELFV_dehydrog_N"/>
    <property type="match status" value="1"/>
</dbReference>
<keyword evidence="5" id="KW-0496">Mitochondrion</keyword>
<evidence type="ECO:0000256" key="6">
    <source>
        <dbReference type="ARBA" id="ARBA00047867"/>
    </source>
</evidence>
<comment type="catalytic activity">
    <reaction evidence="7">
        <text>L-glutamate + NADP(+) + H2O = 2-oxoglutarate + NH4(+) + NADPH + H(+)</text>
        <dbReference type="Rhea" id="RHEA:11612"/>
        <dbReference type="ChEBI" id="CHEBI:15377"/>
        <dbReference type="ChEBI" id="CHEBI:15378"/>
        <dbReference type="ChEBI" id="CHEBI:16810"/>
        <dbReference type="ChEBI" id="CHEBI:28938"/>
        <dbReference type="ChEBI" id="CHEBI:29985"/>
        <dbReference type="ChEBI" id="CHEBI:57783"/>
        <dbReference type="ChEBI" id="CHEBI:58349"/>
        <dbReference type="EC" id="1.4.1.3"/>
    </reaction>
</comment>
<reference evidence="10" key="1">
    <citation type="submission" date="2021-07" db="EMBL/GenBank/DDBJ databases">
        <authorList>
            <person name="Catto M.A."/>
            <person name="Jacobson A."/>
            <person name="Kennedy G."/>
            <person name="Labadie P."/>
            <person name="Hunt B.G."/>
            <person name="Srinivasan R."/>
        </authorList>
    </citation>
    <scope>NUCLEOTIDE SEQUENCE</scope>
    <source>
        <strain evidence="10">PL_HMW_Pooled</strain>
        <tissue evidence="10">Head</tissue>
    </source>
</reference>
<dbReference type="Proteomes" id="UP001219518">
    <property type="component" value="Unassembled WGS sequence"/>
</dbReference>
<dbReference type="PANTHER" id="PTHR11606">
    <property type="entry name" value="GLUTAMATE DEHYDROGENASE"/>
    <property type="match status" value="1"/>
</dbReference>
<accession>A0AAE1L6T2</accession>
<dbReference type="EC" id="1.4.1.3" evidence="3"/>
<organism evidence="10 11">
    <name type="scientific">Frankliniella fusca</name>
    <dbReference type="NCBI Taxonomy" id="407009"/>
    <lineage>
        <taxon>Eukaryota</taxon>
        <taxon>Metazoa</taxon>
        <taxon>Ecdysozoa</taxon>
        <taxon>Arthropoda</taxon>
        <taxon>Hexapoda</taxon>
        <taxon>Insecta</taxon>
        <taxon>Pterygota</taxon>
        <taxon>Neoptera</taxon>
        <taxon>Paraneoptera</taxon>
        <taxon>Thysanoptera</taxon>
        <taxon>Terebrantia</taxon>
        <taxon>Thripoidea</taxon>
        <taxon>Thripidae</taxon>
        <taxon>Frankliniella</taxon>
    </lineage>
</organism>
<comment type="caution">
    <text evidence="10">The sequence shown here is derived from an EMBL/GenBank/DDBJ whole genome shotgun (WGS) entry which is preliminary data.</text>
</comment>
<dbReference type="PRINTS" id="PR00082">
    <property type="entry name" value="GLFDHDRGNASE"/>
</dbReference>
<proteinExistence type="inferred from homology"/>
<evidence type="ECO:0000256" key="1">
    <source>
        <dbReference type="ARBA" id="ARBA00004173"/>
    </source>
</evidence>
<dbReference type="InterPro" id="IPR033922">
    <property type="entry name" value="NAD_bind_Glu_DH"/>
</dbReference>
<evidence type="ECO:0000256" key="3">
    <source>
        <dbReference type="ARBA" id="ARBA00012889"/>
    </source>
</evidence>
<evidence type="ECO:0000256" key="7">
    <source>
        <dbReference type="ARBA" id="ARBA00048577"/>
    </source>
</evidence>
<comment type="catalytic activity">
    <reaction evidence="6">
        <text>L-glutamate + NAD(+) + H2O = 2-oxoglutarate + NH4(+) + NADH + H(+)</text>
        <dbReference type="Rhea" id="RHEA:15133"/>
        <dbReference type="ChEBI" id="CHEBI:15377"/>
        <dbReference type="ChEBI" id="CHEBI:15378"/>
        <dbReference type="ChEBI" id="CHEBI:16810"/>
        <dbReference type="ChEBI" id="CHEBI:28938"/>
        <dbReference type="ChEBI" id="CHEBI:29985"/>
        <dbReference type="ChEBI" id="CHEBI:57540"/>
        <dbReference type="ChEBI" id="CHEBI:57945"/>
        <dbReference type="EC" id="1.4.1.3"/>
    </reaction>
</comment>
<dbReference type="InterPro" id="IPR006097">
    <property type="entry name" value="Glu/Leu/Phe/Val/Trp_DH_dimer"/>
</dbReference>
<dbReference type="CDD" id="cd01076">
    <property type="entry name" value="NAD_bind_1_Glu_DH"/>
    <property type="match status" value="1"/>
</dbReference>
<dbReference type="GO" id="GO:0004352">
    <property type="term" value="F:glutamate dehydrogenase (NAD+) activity"/>
    <property type="evidence" value="ECO:0007669"/>
    <property type="project" value="TreeGrafter"/>
</dbReference>
<evidence type="ECO:0000256" key="5">
    <source>
        <dbReference type="ARBA" id="ARBA00023128"/>
    </source>
</evidence>
<gene>
    <name evidence="10" type="ORF">KUF71_003274</name>
</gene>
<dbReference type="Pfam" id="PF00208">
    <property type="entry name" value="ELFV_dehydrog"/>
    <property type="match status" value="2"/>
</dbReference>
<keyword evidence="4 8" id="KW-0560">Oxidoreductase</keyword>
<sequence>MLLRSFRSLLRCGLTPNGRRSYGKNLSNTSSITYEMPERLRCMPQERDPLFTAMVDYNYHYAVGKMVPMFEKSMAGRQRLTDEQRKHRVEGIMRIMGSCSACVEVTFPIKLDDGSFTLITGYRAHHSVHKTPVKGGIRYSEDVSADEVKGLAALMSYKTACVNAPFGGAKGGIKINPKDFSENELEKITRRYTLELVKRGFIGPGIDVPAPDMNTGPLEMSWIADQYAKTLGHADINSYAIVTGKPINLGGVAGRQDATGRGVYIGTNCFIREPELMQQIGLTPGWADKTYVVQGFGNVGFHTSRFFTKAGAKCIGVIERDCAIKNCQGINPHVSGAGRLGGRQRRNAPLYRVAYPTGGFLLLLVLKPILTGQELMEHLKRTGSIRDFPGSEAVDREELLCSECDILAPCATEKVVHLDNADKIRAKIIAEGANGPLTPAADRILMEKNVLIIPDIFLNAGGVTVSYFEWVKNVNHKSFGRLSLKYEEGTQLHLLDSVEKSLNKSLPNCNIEIRPSEEFKRRLIDASEKEIVRASLEATMEKTAAEIKFMAKEHQLGINMRIAAYCNSLYKIYKCYEEAGLTL</sequence>
<dbReference type="InterPro" id="IPR036291">
    <property type="entry name" value="NAD(P)-bd_dom_sf"/>
</dbReference>
<name>A0AAE1L6T2_9NEOP</name>
<evidence type="ECO:0000256" key="4">
    <source>
        <dbReference type="ARBA" id="ARBA00023002"/>
    </source>
</evidence>
<dbReference type="InterPro" id="IPR046346">
    <property type="entry name" value="Aminoacid_DH-like_N_sf"/>
</dbReference>